<dbReference type="EMBL" id="OFSN01000001">
    <property type="protein sequence ID" value="SOY41515.1"/>
    <property type="molecule type" value="Genomic_DNA"/>
</dbReference>
<feature type="transmembrane region" description="Helical" evidence="1">
    <location>
        <begin position="52"/>
        <end position="69"/>
    </location>
</feature>
<evidence type="ECO:0000313" key="2">
    <source>
        <dbReference type="EMBL" id="SOY41515.1"/>
    </source>
</evidence>
<dbReference type="Proteomes" id="UP000257016">
    <property type="component" value="Unassembled WGS sequence"/>
</dbReference>
<protein>
    <submittedName>
        <fullName evidence="2">Uncharacterized protein</fullName>
    </submittedName>
</protein>
<name>A0A375BCR5_9BURK</name>
<dbReference type="AlphaFoldDB" id="A0A375BCR5"/>
<evidence type="ECO:0000256" key="1">
    <source>
        <dbReference type="SAM" id="Phobius"/>
    </source>
</evidence>
<keyword evidence="1" id="KW-0472">Membrane</keyword>
<reference evidence="2" key="1">
    <citation type="submission" date="2018-01" db="EMBL/GenBank/DDBJ databases">
        <authorList>
            <person name="Clerissi C."/>
        </authorList>
    </citation>
    <scope>NUCLEOTIDE SEQUENCE</scope>
    <source>
        <strain evidence="2">Cupriavidus taiwanensis LMG 19430</strain>
    </source>
</reference>
<proteinExistence type="predicted"/>
<keyword evidence="1" id="KW-1133">Transmembrane helix</keyword>
<gene>
    <name evidence="2" type="ORF">CBM2586_A11121</name>
</gene>
<comment type="caution">
    <text evidence="2">The sequence shown here is derived from an EMBL/GenBank/DDBJ whole genome shotgun (WGS) entry which is preliminary data.</text>
</comment>
<sequence length="82" mass="8905">MEERVFYRTGAVAPQPPAFDLPVRAARAEAQISVANLMTRAHWSRFTGMETVLSLVACAASISAASSYLRRRTGQHARTVAA</sequence>
<organism evidence="2">
    <name type="scientific">Cupriavidus taiwanensis</name>
    <dbReference type="NCBI Taxonomy" id="164546"/>
    <lineage>
        <taxon>Bacteria</taxon>
        <taxon>Pseudomonadati</taxon>
        <taxon>Pseudomonadota</taxon>
        <taxon>Betaproteobacteria</taxon>
        <taxon>Burkholderiales</taxon>
        <taxon>Burkholderiaceae</taxon>
        <taxon>Cupriavidus</taxon>
    </lineage>
</organism>
<accession>A0A375BCR5</accession>
<keyword evidence="1" id="KW-0812">Transmembrane</keyword>